<evidence type="ECO:0000256" key="1">
    <source>
        <dbReference type="SAM" id="MobiDB-lite"/>
    </source>
</evidence>
<sequence length="99" mass="10834">MTSDEIRTEVERKSDASPTDVGRVEFSCRCYNGRWRRCTVASSNATLRRGRQSAAIHCYGKAGRALQLAAVARPTAGCSSLLRQWLAVLKLAAMADSML</sequence>
<dbReference type="Proteomes" id="UP001497512">
    <property type="component" value="Chromosome 2"/>
</dbReference>
<protein>
    <submittedName>
        <fullName evidence="2">Uncharacterized protein</fullName>
    </submittedName>
</protein>
<proteinExistence type="predicted"/>
<gene>
    <name evidence="2" type="ORF">CSSPTR1EN2_LOCUS12342</name>
</gene>
<organism evidence="2 3">
    <name type="scientific">Sphagnum troendelagicum</name>
    <dbReference type="NCBI Taxonomy" id="128251"/>
    <lineage>
        <taxon>Eukaryota</taxon>
        <taxon>Viridiplantae</taxon>
        <taxon>Streptophyta</taxon>
        <taxon>Embryophyta</taxon>
        <taxon>Bryophyta</taxon>
        <taxon>Sphagnophytina</taxon>
        <taxon>Sphagnopsida</taxon>
        <taxon>Sphagnales</taxon>
        <taxon>Sphagnaceae</taxon>
        <taxon>Sphagnum</taxon>
    </lineage>
</organism>
<reference evidence="2" key="1">
    <citation type="submission" date="2024-02" db="EMBL/GenBank/DDBJ databases">
        <authorList>
            <consortium name="ELIXIR-Norway"/>
            <consortium name="Elixir Norway"/>
        </authorList>
    </citation>
    <scope>NUCLEOTIDE SEQUENCE</scope>
</reference>
<feature type="region of interest" description="Disordered" evidence="1">
    <location>
        <begin position="1"/>
        <end position="20"/>
    </location>
</feature>
<evidence type="ECO:0000313" key="3">
    <source>
        <dbReference type="Proteomes" id="UP001497512"/>
    </source>
</evidence>
<keyword evidence="3" id="KW-1185">Reference proteome</keyword>
<name>A0ABP0U8L2_9BRYO</name>
<evidence type="ECO:0000313" key="2">
    <source>
        <dbReference type="EMBL" id="CAK9214659.1"/>
    </source>
</evidence>
<feature type="compositionally biased region" description="Basic and acidic residues" evidence="1">
    <location>
        <begin position="1"/>
        <end position="15"/>
    </location>
</feature>
<dbReference type="EMBL" id="OZ019894">
    <property type="protein sequence ID" value="CAK9214659.1"/>
    <property type="molecule type" value="Genomic_DNA"/>
</dbReference>
<accession>A0ABP0U8L2</accession>